<dbReference type="EMBL" id="LJZR01000001">
    <property type="protein sequence ID" value="KPQ37554.1"/>
    <property type="molecule type" value="Genomic_DNA"/>
</dbReference>
<dbReference type="EC" id="3.5.4.-" evidence="1"/>
<dbReference type="STRING" id="1666911.HLUCCA11_00465"/>
<name>A0A0N8KNV0_9CYAN</name>
<dbReference type="PATRIC" id="fig|1666911.3.peg.2475"/>
<dbReference type="PANTHER" id="PTHR11803:SF39">
    <property type="entry name" value="2-IMINOBUTANOATE_2-IMINOPROPANOATE DEAMINASE"/>
    <property type="match status" value="1"/>
</dbReference>
<dbReference type="Gene3D" id="3.30.1330.40">
    <property type="entry name" value="RutC-like"/>
    <property type="match status" value="1"/>
</dbReference>
<evidence type="ECO:0000313" key="1">
    <source>
        <dbReference type="EMBL" id="KPQ37554.1"/>
    </source>
</evidence>
<dbReference type="Pfam" id="PF01042">
    <property type="entry name" value="Ribonuc_L-PSP"/>
    <property type="match status" value="1"/>
</dbReference>
<dbReference type="CDD" id="cd00448">
    <property type="entry name" value="YjgF_YER057c_UK114_family"/>
    <property type="match status" value="1"/>
</dbReference>
<dbReference type="SUPFAM" id="SSF55298">
    <property type="entry name" value="YjgF-like"/>
    <property type="match status" value="1"/>
</dbReference>
<dbReference type="InterPro" id="IPR006175">
    <property type="entry name" value="YjgF/YER057c/UK114"/>
</dbReference>
<gene>
    <name evidence="1" type="primary">ridA</name>
    <name evidence="1" type="ORF">HLUCCA11_00465</name>
</gene>
<sequence length="129" mass="14262">MLEFINLPNDNLPPVAPYSHAVRAGDFLFVTGQLAEDPDTGEVLNTSIDDQTERVMANLRLVLDHAGTGFDRVVMARIFVTDFRYYETVNRIYASHFTAGRYPGRTTVGVTALAGFGDVEIDLIVYCGD</sequence>
<protein>
    <submittedName>
        <fullName evidence="1">Reactive intermediate imine deaminase</fullName>
        <ecNumber evidence="1">3.5.4.-</ecNumber>
    </submittedName>
</protein>
<reference evidence="1 2" key="1">
    <citation type="submission" date="2015-09" db="EMBL/GenBank/DDBJ databases">
        <title>Identification and resolution of microdiversity through metagenomic sequencing of parallel consortia.</title>
        <authorList>
            <person name="Nelson W.C."/>
            <person name="Romine M.F."/>
            <person name="Lindemann S.R."/>
        </authorList>
    </citation>
    <scope>NUCLEOTIDE SEQUENCE [LARGE SCALE GENOMIC DNA]</scope>
    <source>
        <strain evidence="1">Ana</strain>
    </source>
</reference>
<comment type="caution">
    <text evidence="1">The sequence shown here is derived from an EMBL/GenBank/DDBJ whole genome shotgun (WGS) entry which is preliminary data.</text>
</comment>
<dbReference type="PANTHER" id="PTHR11803">
    <property type="entry name" value="2-IMINOBUTANOATE/2-IMINOPROPANOATE DEAMINASE RIDA"/>
    <property type="match status" value="1"/>
</dbReference>
<accession>A0A0N8KNV0</accession>
<evidence type="ECO:0000313" key="2">
    <source>
        <dbReference type="Proteomes" id="UP000050465"/>
    </source>
</evidence>
<dbReference type="Proteomes" id="UP000050465">
    <property type="component" value="Unassembled WGS sequence"/>
</dbReference>
<dbReference type="GO" id="GO:0005829">
    <property type="term" value="C:cytosol"/>
    <property type="evidence" value="ECO:0007669"/>
    <property type="project" value="TreeGrafter"/>
</dbReference>
<dbReference type="InterPro" id="IPR035959">
    <property type="entry name" value="RutC-like_sf"/>
</dbReference>
<proteinExistence type="predicted"/>
<organism evidence="1 2">
    <name type="scientific">Phormidesmis priestleyi Ana</name>
    <dbReference type="NCBI Taxonomy" id="1666911"/>
    <lineage>
        <taxon>Bacteria</taxon>
        <taxon>Bacillati</taxon>
        <taxon>Cyanobacteriota</taxon>
        <taxon>Cyanophyceae</taxon>
        <taxon>Leptolyngbyales</taxon>
        <taxon>Leptolyngbyaceae</taxon>
        <taxon>Phormidesmis</taxon>
    </lineage>
</organism>
<dbReference type="AlphaFoldDB" id="A0A0N8KNV0"/>
<dbReference type="GO" id="GO:0019239">
    <property type="term" value="F:deaminase activity"/>
    <property type="evidence" value="ECO:0007669"/>
    <property type="project" value="TreeGrafter"/>
</dbReference>
<keyword evidence="1" id="KW-0378">Hydrolase</keyword>